<feature type="compositionally biased region" description="Low complexity" evidence="1">
    <location>
        <begin position="54"/>
        <end position="67"/>
    </location>
</feature>
<feature type="region of interest" description="Disordered" evidence="1">
    <location>
        <begin position="54"/>
        <end position="81"/>
    </location>
</feature>
<feature type="compositionally biased region" description="Polar residues" evidence="1">
    <location>
        <begin position="1"/>
        <end position="12"/>
    </location>
</feature>
<dbReference type="Proteomes" id="UP000193087">
    <property type="component" value="Unassembled WGS sequence"/>
</dbReference>
<dbReference type="EMBL" id="LQPQ01000229">
    <property type="protein sequence ID" value="ORW61888.1"/>
    <property type="molecule type" value="Genomic_DNA"/>
</dbReference>
<gene>
    <name evidence="2" type="ORF">AWC22_04480</name>
</gene>
<dbReference type="AlphaFoldDB" id="A0A1X2BE45"/>
<keyword evidence="3" id="KW-1185">Reference proteome</keyword>
<feature type="region of interest" description="Disordered" evidence="1">
    <location>
        <begin position="1"/>
        <end position="26"/>
    </location>
</feature>
<sequence length="81" mass="7695">PGPSPTTATANIQRAGARRGGTAATTVGSCAEGQLPASTAQATAAAIERTAASAAGAAGAAGAVTAPRPDRRARATRRAPT</sequence>
<reference evidence="2 3" key="1">
    <citation type="submission" date="2016-01" db="EMBL/GenBank/DDBJ databases">
        <title>The new phylogeny of the genus Mycobacterium.</title>
        <authorList>
            <person name="Tarcisio F."/>
            <person name="Conor M."/>
            <person name="Antonella G."/>
            <person name="Elisabetta G."/>
            <person name="Giulia F.S."/>
            <person name="Sara T."/>
            <person name="Anna F."/>
            <person name="Clotilde B."/>
            <person name="Roberto B."/>
            <person name="Veronica D.S."/>
            <person name="Fabio R."/>
            <person name="Monica P."/>
            <person name="Olivier J."/>
            <person name="Enrico T."/>
            <person name="Nicola S."/>
        </authorList>
    </citation>
    <scope>NUCLEOTIDE SEQUENCE [LARGE SCALE GENOMIC DNA]</scope>
    <source>
        <strain evidence="2 3">DSM 45176</strain>
    </source>
</reference>
<comment type="caution">
    <text evidence="2">The sequence shown here is derived from an EMBL/GenBank/DDBJ whole genome shotgun (WGS) entry which is preliminary data.</text>
</comment>
<protein>
    <submittedName>
        <fullName evidence="2">Uncharacterized protein</fullName>
    </submittedName>
</protein>
<evidence type="ECO:0000256" key="1">
    <source>
        <dbReference type="SAM" id="MobiDB-lite"/>
    </source>
</evidence>
<accession>A0A1X2BE45</accession>
<feature type="non-terminal residue" evidence="2">
    <location>
        <position position="1"/>
    </location>
</feature>
<evidence type="ECO:0000313" key="2">
    <source>
        <dbReference type="EMBL" id="ORW61888.1"/>
    </source>
</evidence>
<name>A0A1X2BE45_9MYCO</name>
<proteinExistence type="predicted"/>
<organism evidence="2 3">
    <name type="scientific">Mycobacterium riyadhense</name>
    <dbReference type="NCBI Taxonomy" id="486698"/>
    <lineage>
        <taxon>Bacteria</taxon>
        <taxon>Bacillati</taxon>
        <taxon>Actinomycetota</taxon>
        <taxon>Actinomycetes</taxon>
        <taxon>Mycobacteriales</taxon>
        <taxon>Mycobacteriaceae</taxon>
        <taxon>Mycobacterium</taxon>
    </lineage>
</organism>
<evidence type="ECO:0000313" key="3">
    <source>
        <dbReference type="Proteomes" id="UP000193087"/>
    </source>
</evidence>